<dbReference type="EMBL" id="NESQ01000365">
    <property type="protein sequence ID" value="PUU73587.1"/>
    <property type="molecule type" value="Genomic_DNA"/>
</dbReference>
<gene>
    <name evidence="2" type="ORF">B9Z19DRAFT_529771</name>
</gene>
<evidence type="ECO:0000256" key="1">
    <source>
        <dbReference type="SAM" id="MobiDB-lite"/>
    </source>
</evidence>
<protein>
    <submittedName>
        <fullName evidence="2">Uncharacterized protein</fullName>
    </submittedName>
</protein>
<name>A0A2T6ZDL3_TUBBO</name>
<evidence type="ECO:0000313" key="3">
    <source>
        <dbReference type="Proteomes" id="UP000244722"/>
    </source>
</evidence>
<dbReference type="AlphaFoldDB" id="A0A2T6ZDL3"/>
<evidence type="ECO:0000313" key="2">
    <source>
        <dbReference type="EMBL" id="PUU73587.1"/>
    </source>
</evidence>
<proteinExistence type="predicted"/>
<organism evidence="2 3">
    <name type="scientific">Tuber borchii</name>
    <name type="common">White truffle</name>
    <dbReference type="NCBI Taxonomy" id="42251"/>
    <lineage>
        <taxon>Eukaryota</taxon>
        <taxon>Fungi</taxon>
        <taxon>Dikarya</taxon>
        <taxon>Ascomycota</taxon>
        <taxon>Pezizomycotina</taxon>
        <taxon>Pezizomycetes</taxon>
        <taxon>Pezizales</taxon>
        <taxon>Tuberaceae</taxon>
        <taxon>Tuber</taxon>
    </lineage>
</organism>
<sequence>MRVRMRTRTRCICVMWCSLAFRDGRGCRIQLNPRTWPSKTSGREQSKFICRGRVVEATHGEEVKKQKEKVKRERNNNNNNNKMIKDISAVCCAKGSFTAGNGYWPYGSNHPSLAEIKYQRESKSG</sequence>
<feature type="compositionally biased region" description="Basic and acidic residues" evidence="1">
    <location>
        <begin position="61"/>
        <end position="75"/>
    </location>
</feature>
<accession>A0A2T6ZDL3</accession>
<comment type="caution">
    <text evidence="2">The sequence shown here is derived from an EMBL/GenBank/DDBJ whole genome shotgun (WGS) entry which is preliminary data.</text>
</comment>
<feature type="region of interest" description="Disordered" evidence="1">
    <location>
        <begin position="61"/>
        <end position="81"/>
    </location>
</feature>
<keyword evidence="3" id="KW-1185">Reference proteome</keyword>
<reference evidence="2 3" key="1">
    <citation type="submission" date="2017-04" db="EMBL/GenBank/DDBJ databases">
        <title>Draft genome sequence of Tuber borchii Vittad., a whitish edible truffle.</title>
        <authorList>
            <consortium name="DOE Joint Genome Institute"/>
            <person name="Murat C."/>
            <person name="Kuo A."/>
            <person name="Barry K.W."/>
            <person name="Clum A."/>
            <person name="Dockter R.B."/>
            <person name="Fauchery L."/>
            <person name="Iotti M."/>
            <person name="Kohler A."/>
            <person name="Labutti K."/>
            <person name="Lindquist E.A."/>
            <person name="Lipzen A."/>
            <person name="Ohm R.A."/>
            <person name="Wang M."/>
            <person name="Grigoriev I.V."/>
            <person name="Zambonelli A."/>
            <person name="Martin F.M."/>
        </authorList>
    </citation>
    <scope>NUCLEOTIDE SEQUENCE [LARGE SCALE GENOMIC DNA]</scope>
    <source>
        <strain evidence="2 3">Tbo3840</strain>
    </source>
</reference>
<dbReference type="Proteomes" id="UP000244722">
    <property type="component" value="Unassembled WGS sequence"/>
</dbReference>